<organism evidence="2 3">
    <name type="scientific">Desulfomicrobium norvegicum (strain DSM 1741 / NCIMB 8310)</name>
    <name type="common">Desulfovibrio baculatus (strain Norway 4)</name>
    <name type="synonym">Desulfovibrio desulfuricans (strain Norway 4)</name>
    <dbReference type="NCBI Taxonomy" id="52561"/>
    <lineage>
        <taxon>Bacteria</taxon>
        <taxon>Pseudomonadati</taxon>
        <taxon>Thermodesulfobacteriota</taxon>
        <taxon>Desulfovibrionia</taxon>
        <taxon>Desulfovibrionales</taxon>
        <taxon>Desulfomicrobiaceae</taxon>
        <taxon>Desulfomicrobium</taxon>
    </lineage>
</organism>
<comment type="caution">
    <text evidence="2">The sequence shown here is derived from an EMBL/GenBank/DDBJ whole genome shotgun (WGS) entry which is preliminary data.</text>
</comment>
<keyword evidence="3" id="KW-1185">Reference proteome</keyword>
<keyword evidence="1" id="KW-0472">Membrane</keyword>
<sequence>MDDRRIPLTTHPLQAVNNNMENTMATPQSDKKPIGRTILFGALTAAFYTGFFTYGDNIAAHFAQGSFWAAGPIATVFAVSYLHGEFASNLWSVLGISAIRKDARKTVEATKRPAQRPVLNA</sequence>
<name>A0A8G2C1Z1_DESNO</name>
<dbReference type="Proteomes" id="UP000199581">
    <property type="component" value="Unassembled WGS sequence"/>
</dbReference>
<dbReference type="AlphaFoldDB" id="A0A8G2C1Z1"/>
<dbReference type="EMBL" id="FOTO01000003">
    <property type="protein sequence ID" value="SFL56853.1"/>
    <property type="molecule type" value="Genomic_DNA"/>
</dbReference>
<keyword evidence="1" id="KW-0812">Transmembrane</keyword>
<feature type="transmembrane region" description="Helical" evidence="1">
    <location>
        <begin position="37"/>
        <end position="55"/>
    </location>
</feature>
<protein>
    <submittedName>
        <fullName evidence="2">Uncharacterized protein</fullName>
    </submittedName>
</protein>
<evidence type="ECO:0000313" key="3">
    <source>
        <dbReference type="Proteomes" id="UP000199581"/>
    </source>
</evidence>
<proteinExistence type="predicted"/>
<keyword evidence="1" id="KW-1133">Transmembrane helix</keyword>
<evidence type="ECO:0000313" key="2">
    <source>
        <dbReference type="EMBL" id="SFL56853.1"/>
    </source>
</evidence>
<accession>A0A8G2C1Z1</accession>
<gene>
    <name evidence="2" type="ORF">SAMN05421830_103314</name>
</gene>
<evidence type="ECO:0000256" key="1">
    <source>
        <dbReference type="SAM" id="Phobius"/>
    </source>
</evidence>
<reference evidence="2 3" key="1">
    <citation type="submission" date="2016-10" db="EMBL/GenBank/DDBJ databases">
        <authorList>
            <person name="Varghese N."/>
            <person name="Submissions S."/>
        </authorList>
    </citation>
    <scope>NUCLEOTIDE SEQUENCE [LARGE SCALE GENOMIC DNA]</scope>
    <source>
        <strain evidence="2 3">DSM 1741</strain>
    </source>
</reference>